<dbReference type="Gene3D" id="3.40.50.880">
    <property type="match status" value="1"/>
</dbReference>
<keyword evidence="2" id="KW-1185">Reference proteome</keyword>
<dbReference type="InterPro" id="IPR029062">
    <property type="entry name" value="Class_I_gatase-like"/>
</dbReference>
<accession>A0ABR1G8I2</accession>
<organism evidence="1 2">
    <name type="scientific">Aureococcus anophagefferens</name>
    <name type="common">Harmful bloom alga</name>
    <dbReference type="NCBI Taxonomy" id="44056"/>
    <lineage>
        <taxon>Eukaryota</taxon>
        <taxon>Sar</taxon>
        <taxon>Stramenopiles</taxon>
        <taxon>Ochrophyta</taxon>
        <taxon>Pelagophyceae</taxon>
        <taxon>Pelagomonadales</taxon>
        <taxon>Pelagomonadaceae</taxon>
        <taxon>Aureococcus</taxon>
    </lineage>
</organism>
<comment type="caution">
    <text evidence="1">The sequence shown here is derived from an EMBL/GenBank/DDBJ whole genome shotgun (WGS) entry which is preliminary data.</text>
</comment>
<dbReference type="GO" id="GO:0005737">
    <property type="term" value="C:cytoplasm"/>
    <property type="evidence" value="ECO:0007669"/>
    <property type="project" value="TreeGrafter"/>
</dbReference>
<sequence length="232" mass="23874">MPAKKVLLVSTSASSMGGNPTGLWLAELAEPYYILKEAGLEVTLASIAGGAVPIDAGSCKGDFFTVEAKRFMHDADAIGALGHTAKLVASMADDFDCLYLAGGHGCCVDFVGEPGAELKACVEKMYAAGKVVAADCHGPMGLIEPTKPDGTPLVAGLEVCAFTNTEEAQAGATDWVKANSVFMEDEFKAKGGAFKEADPWTSNVCVAGNLITAQNPQSATACAQAVVAAMNF</sequence>
<dbReference type="PANTHER" id="PTHR48094">
    <property type="entry name" value="PROTEIN/NUCLEIC ACID DEGLYCASE DJ-1-RELATED"/>
    <property type="match status" value="1"/>
</dbReference>
<dbReference type="EMBL" id="JBBJCI010000040">
    <property type="protein sequence ID" value="KAK7249612.1"/>
    <property type="molecule type" value="Genomic_DNA"/>
</dbReference>
<gene>
    <name evidence="1" type="ORF">SO694_00004117</name>
</gene>
<dbReference type="InterPro" id="IPR002818">
    <property type="entry name" value="DJ-1/PfpI"/>
</dbReference>
<dbReference type="GO" id="GO:0019172">
    <property type="term" value="F:glyoxalase III activity"/>
    <property type="evidence" value="ECO:0007669"/>
    <property type="project" value="TreeGrafter"/>
</dbReference>
<dbReference type="KEGG" id="aaf:AURANDRAFT_25595"/>
<proteinExistence type="predicted"/>
<dbReference type="InterPro" id="IPR050325">
    <property type="entry name" value="Prot/Nucl_acid_deglycase"/>
</dbReference>
<name>A0ABR1G8I2_AURAN</name>
<dbReference type="CDD" id="cd03141">
    <property type="entry name" value="GATase1_Hsp31_like"/>
    <property type="match status" value="1"/>
</dbReference>
<evidence type="ECO:0000313" key="1">
    <source>
        <dbReference type="EMBL" id="KAK7249612.1"/>
    </source>
</evidence>
<dbReference type="PANTHER" id="PTHR48094:SF11">
    <property type="entry name" value="GLUTATHIONE-INDEPENDENT GLYOXALASE HSP31-RELATED"/>
    <property type="match status" value="1"/>
</dbReference>
<reference evidence="1 2" key="1">
    <citation type="submission" date="2024-03" db="EMBL/GenBank/DDBJ databases">
        <title>Aureococcus anophagefferens CCMP1851 and Kratosvirus quantuckense: Draft genome of a second virus-susceptible host strain in the model system.</title>
        <authorList>
            <person name="Chase E."/>
            <person name="Truchon A.R."/>
            <person name="Schepens W."/>
            <person name="Wilhelm S.W."/>
        </authorList>
    </citation>
    <scope>NUCLEOTIDE SEQUENCE [LARGE SCALE GENOMIC DNA]</scope>
    <source>
        <strain evidence="1 2">CCMP1851</strain>
    </source>
</reference>
<dbReference type="Proteomes" id="UP001363151">
    <property type="component" value="Unassembled WGS sequence"/>
</dbReference>
<dbReference type="SUPFAM" id="SSF52317">
    <property type="entry name" value="Class I glutamine amidotransferase-like"/>
    <property type="match status" value="1"/>
</dbReference>
<dbReference type="Pfam" id="PF01965">
    <property type="entry name" value="DJ-1_PfpI"/>
    <property type="match status" value="1"/>
</dbReference>
<evidence type="ECO:0000313" key="2">
    <source>
        <dbReference type="Proteomes" id="UP001363151"/>
    </source>
</evidence>
<protein>
    <submittedName>
        <fullName evidence="1">Glyoxalase III</fullName>
    </submittedName>
</protein>
<dbReference type="GO" id="GO:0019243">
    <property type="term" value="P:methylglyoxal catabolic process to D-lactate via S-lactoyl-glutathione"/>
    <property type="evidence" value="ECO:0007669"/>
    <property type="project" value="TreeGrafter"/>
</dbReference>